<reference evidence="2 3" key="1">
    <citation type="journal article" date="2022" name="Nat. Ecol. Evol.">
        <title>A masculinizing supergene underlies an exaggerated male reproductive morph in a spider.</title>
        <authorList>
            <person name="Hendrickx F."/>
            <person name="De Corte Z."/>
            <person name="Sonet G."/>
            <person name="Van Belleghem S.M."/>
            <person name="Kostlbacher S."/>
            <person name="Vangestel C."/>
        </authorList>
    </citation>
    <scope>NUCLEOTIDE SEQUENCE [LARGE SCALE GENOMIC DNA]</scope>
    <source>
        <strain evidence="2">W744_W776</strain>
    </source>
</reference>
<comment type="caution">
    <text evidence="2">The sequence shown here is derived from an EMBL/GenBank/DDBJ whole genome shotgun (WGS) entry which is preliminary data.</text>
</comment>
<evidence type="ECO:0000313" key="3">
    <source>
        <dbReference type="Proteomes" id="UP000827092"/>
    </source>
</evidence>
<gene>
    <name evidence="2" type="ORF">JTE90_014685</name>
</gene>
<evidence type="ECO:0000256" key="1">
    <source>
        <dbReference type="SAM" id="Phobius"/>
    </source>
</evidence>
<dbReference type="Proteomes" id="UP000827092">
    <property type="component" value="Unassembled WGS sequence"/>
</dbReference>
<keyword evidence="1" id="KW-1133">Transmembrane helix</keyword>
<accession>A0AAV6TUF1</accession>
<proteinExistence type="predicted"/>
<evidence type="ECO:0000313" key="2">
    <source>
        <dbReference type="EMBL" id="KAG8175104.1"/>
    </source>
</evidence>
<keyword evidence="1" id="KW-0812">Transmembrane</keyword>
<sequence>MSVFGEWSIRGGQKPRLRYWVSLAGFVVKERFCAICQPFPVKYPFLNTFLWVLNGVLVTSYWSFRAGVFLLNGVVLALDAMSKSTKARSSCLKLSEDCVGSTV</sequence>
<feature type="transmembrane region" description="Helical" evidence="1">
    <location>
        <begin position="49"/>
        <end position="78"/>
    </location>
</feature>
<dbReference type="AlphaFoldDB" id="A0AAV6TUF1"/>
<protein>
    <submittedName>
        <fullName evidence="2">Uncharacterized protein</fullName>
    </submittedName>
</protein>
<name>A0AAV6TUF1_9ARAC</name>
<dbReference type="EMBL" id="JAFNEN010001072">
    <property type="protein sequence ID" value="KAG8175104.1"/>
    <property type="molecule type" value="Genomic_DNA"/>
</dbReference>
<keyword evidence="1" id="KW-0472">Membrane</keyword>
<organism evidence="2 3">
    <name type="scientific">Oedothorax gibbosus</name>
    <dbReference type="NCBI Taxonomy" id="931172"/>
    <lineage>
        <taxon>Eukaryota</taxon>
        <taxon>Metazoa</taxon>
        <taxon>Ecdysozoa</taxon>
        <taxon>Arthropoda</taxon>
        <taxon>Chelicerata</taxon>
        <taxon>Arachnida</taxon>
        <taxon>Araneae</taxon>
        <taxon>Araneomorphae</taxon>
        <taxon>Entelegynae</taxon>
        <taxon>Araneoidea</taxon>
        <taxon>Linyphiidae</taxon>
        <taxon>Erigoninae</taxon>
        <taxon>Oedothorax</taxon>
    </lineage>
</organism>
<keyword evidence="3" id="KW-1185">Reference proteome</keyword>